<keyword evidence="8" id="KW-1185">Reference proteome</keyword>
<dbReference type="GO" id="GO:0000725">
    <property type="term" value="P:recombinational repair"/>
    <property type="evidence" value="ECO:0007669"/>
    <property type="project" value="TreeGrafter"/>
</dbReference>
<dbReference type="SUPFAM" id="SSF52540">
    <property type="entry name" value="P-loop containing nucleoside triphosphate hydrolases"/>
    <property type="match status" value="1"/>
</dbReference>
<dbReference type="GO" id="GO:0003677">
    <property type="term" value="F:DNA binding"/>
    <property type="evidence" value="ECO:0007669"/>
    <property type="project" value="InterPro"/>
</dbReference>
<evidence type="ECO:0000259" key="6">
    <source>
        <dbReference type="Pfam" id="PF00580"/>
    </source>
</evidence>
<gene>
    <name evidence="7" type="ORF">F9K91_23510</name>
</gene>
<dbReference type="PANTHER" id="PTHR11070">
    <property type="entry name" value="UVRD / RECB / PCRA DNA HELICASE FAMILY MEMBER"/>
    <property type="match status" value="1"/>
</dbReference>
<reference evidence="7 8" key="1">
    <citation type="submission" date="2019-09" db="EMBL/GenBank/DDBJ databases">
        <title>Taxonomic organization of the family Brucellaceae based on a phylogenomic approach.</title>
        <authorList>
            <person name="Leclercq S."/>
            <person name="Cloeckaert A."/>
            <person name="Zygmunt M.S."/>
        </authorList>
    </citation>
    <scope>NUCLEOTIDE SEQUENCE [LARGE SCALE GENOMIC DNA]</scope>
    <source>
        <strain evidence="7 8">LMG 18957</strain>
    </source>
</reference>
<evidence type="ECO:0000256" key="5">
    <source>
        <dbReference type="ARBA" id="ARBA00034923"/>
    </source>
</evidence>
<dbReference type="InterPro" id="IPR027417">
    <property type="entry name" value="P-loop_NTPase"/>
</dbReference>
<organism evidence="7 8">
    <name type="scientific">Brucella tritici</name>
    <dbReference type="NCBI Taxonomy" id="94626"/>
    <lineage>
        <taxon>Bacteria</taxon>
        <taxon>Pseudomonadati</taxon>
        <taxon>Pseudomonadota</taxon>
        <taxon>Alphaproteobacteria</taxon>
        <taxon>Hyphomicrobiales</taxon>
        <taxon>Brucellaceae</taxon>
        <taxon>Brucella/Ochrobactrum group</taxon>
        <taxon>Brucella</taxon>
    </lineage>
</organism>
<dbReference type="AlphaFoldDB" id="A0A833CGY8"/>
<dbReference type="Pfam" id="PF00580">
    <property type="entry name" value="UvrD-helicase"/>
    <property type="match status" value="1"/>
</dbReference>
<dbReference type="GO" id="GO:0016787">
    <property type="term" value="F:hydrolase activity"/>
    <property type="evidence" value="ECO:0007669"/>
    <property type="project" value="UniProtKB-KW"/>
</dbReference>
<keyword evidence="1" id="KW-0547">Nucleotide-binding</keyword>
<keyword evidence="2" id="KW-0378">Hydrolase</keyword>
<comment type="caution">
    <text evidence="7">The sequence shown here is derived from an EMBL/GenBank/DDBJ whole genome shotgun (WGS) entry which is preliminary data.</text>
</comment>
<keyword evidence="3" id="KW-0347">Helicase</keyword>
<evidence type="ECO:0000256" key="1">
    <source>
        <dbReference type="ARBA" id="ARBA00022741"/>
    </source>
</evidence>
<dbReference type="Proteomes" id="UP000430843">
    <property type="component" value="Unassembled WGS sequence"/>
</dbReference>
<evidence type="ECO:0000313" key="8">
    <source>
        <dbReference type="Proteomes" id="UP000430843"/>
    </source>
</evidence>
<dbReference type="InterPro" id="IPR000212">
    <property type="entry name" value="DNA_helicase_UvrD/REP"/>
</dbReference>
<sequence>MPEPEIDLLTIAKGTVTAPAGCGKTHLIAEALTRHSGRKPILVLTHTNAGVVALRGRLDRAGVPSNAYRLSTIDGWAMRLISMFPQRGAYDPNILKLANARSDYPNIRVAAMNLLKAGHINEVLAASYERLIVDEYQDCSIRQHAVVAYAAQTLPTCVLGDPMQAIFGFGSDQLASWDEHVCKHFPIAGELETPWRWINAGKEDFGRWLLKVRKKLLNSEAIDLTTAPAELCWVHLDGTEDMVRQMRAARTTPPTAEGRVLIIGRSTSPQSQRDMASRTPGAVTVENVDLRDFVDFAKRFDFRATDAFAKLATFAGEVMTNVGAPDLIARVRSLQNGTARKAASDAEQAALSFCANPSPKSAANLIVEINKLGGVRQHRPAVVRACVKALEQCDGTDGNTFYDAAVRIREQHRLIGRPLAKRSVGSTLLLKGLEADVCVILEAHELDAKNLYVAMTRGSAKLVLCSKSNQMQP</sequence>
<keyword evidence="4" id="KW-0067">ATP-binding</keyword>
<feature type="domain" description="UvrD-like helicase ATP-binding" evidence="6">
    <location>
        <begin position="98"/>
        <end position="169"/>
    </location>
</feature>
<dbReference type="EMBL" id="WBWA01000037">
    <property type="protein sequence ID" value="KAB2662063.1"/>
    <property type="molecule type" value="Genomic_DNA"/>
</dbReference>
<name>A0A833CGY8_9HYPH</name>
<dbReference type="InterPro" id="IPR014016">
    <property type="entry name" value="UvrD-like_ATP-bd"/>
</dbReference>
<proteinExistence type="predicted"/>
<protein>
    <recommendedName>
        <fullName evidence="5">DNA 3'-5' helicase II</fullName>
    </recommendedName>
</protein>
<dbReference type="GO" id="GO:0005524">
    <property type="term" value="F:ATP binding"/>
    <property type="evidence" value="ECO:0007669"/>
    <property type="project" value="UniProtKB-KW"/>
</dbReference>
<dbReference type="GO" id="GO:0043138">
    <property type="term" value="F:3'-5' DNA helicase activity"/>
    <property type="evidence" value="ECO:0007669"/>
    <property type="project" value="TreeGrafter"/>
</dbReference>
<evidence type="ECO:0000256" key="4">
    <source>
        <dbReference type="ARBA" id="ARBA00022840"/>
    </source>
</evidence>
<dbReference type="Gene3D" id="3.40.50.300">
    <property type="entry name" value="P-loop containing nucleotide triphosphate hydrolases"/>
    <property type="match status" value="1"/>
</dbReference>
<accession>A0A833CGY8</accession>
<evidence type="ECO:0000313" key="7">
    <source>
        <dbReference type="EMBL" id="KAB2662063.1"/>
    </source>
</evidence>
<evidence type="ECO:0000256" key="3">
    <source>
        <dbReference type="ARBA" id="ARBA00022806"/>
    </source>
</evidence>
<evidence type="ECO:0000256" key="2">
    <source>
        <dbReference type="ARBA" id="ARBA00022801"/>
    </source>
</evidence>
<dbReference type="PANTHER" id="PTHR11070:SF2">
    <property type="entry name" value="ATP-DEPENDENT DNA HELICASE SRS2"/>
    <property type="match status" value="1"/>
</dbReference>